<evidence type="ECO:0000256" key="1">
    <source>
        <dbReference type="SAM" id="MobiDB-lite"/>
    </source>
</evidence>
<sequence>MGRGGARRRGPPRLAAPPARGPRGRRHRLTRPRPRLRPRAHRSWVRQAADDPELAALVGELSVKSEDFRRWWADHNVKDKSNGRKVLHHPLVGDLVLDYESLRLPDDPDQVLVTYTVEANSPSETNLRLLASWNTEAPVA</sequence>
<dbReference type="Pfam" id="PF17765">
    <property type="entry name" value="MLTR_LBD"/>
    <property type="match status" value="1"/>
</dbReference>
<dbReference type="PANTHER" id="PTHR35010">
    <property type="entry name" value="BLL4672 PROTEIN-RELATED"/>
    <property type="match status" value="1"/>
</dbReference>
<gene>
    <name evidence="3" type="ORF">GCM10023195_41620</name>
</gene>
<protein>
    <recommendedName>
        <fullName evidence="2">MmyB-like transcription regulator ligand binding domain-containing protein</fullName>
    </recommendedName>
</protein>
<dbReference type="PANTHER" id="PTHR35010:SF2">
    <property type="entry name" value="BLL4672 PROTEIN"/>
    <property type="match status" value="1"/>
</dbReference>
<evidence type="ECO:0000313" key="4">
    <source>
        <dbReference type="Proteomes" id="UP001500212"/>
    </source>
</evidence>
<accession>A0ABP8TQ57</accession>
<name>A0ABP8TQ57_9ACTN</name>
<organism evidence="3 4">
    <name type="scientific">Actinoallomurus liliacearum</name>
    <dbReference type="NCBI Taxonomy" id="1080073"/>
    <lineage>
        <taxon>Bacteria</taxon>
        <taxon>Bacillati</taxon>
        <taxon>Actinomycetota</taxon>
        <taxon>Actinomycetes</taxon>
        <taxon>Streptosporangiales</taxon>
        <taxon>Thermomonosporaceae</taxon>
        <taxon>Actinoallomurus</taxon>
    </lineage>
</organism>
<feature type="region of interest" description="Disordered" evidence="1">
    <location>
        <begin position="1"/>
        <end position="44"/>
    </location>
</feature>
<feature type="compositionally biased region" description="Basic residues" evidence="1">
    <location>
        <begin position="22"/>
        <end position="44"/>
    </location>
</feature>
<dbReference type="RefSeq" id="WP_345356635.1">
    <property type="nucleotide sequence ID" value="NZ_BAABHJ010000012.1"/>
</dbReference>
<comment type="caution">
    <text evidence="3">The sequence shown here is derived from an EMBL/GenBank/DDBJ whole genome shotgun (WGS) entry which is preliminary data.</text>
</comment>
<evidence type="ECO:0000259" key="2">
    <source>
        <dbReference type="Pfam" id="PF17765"/>
    </source>
</evidence>
<feature type="domain" description="MmyB-like transcription regulator ligand binding" evidence="2">
    <location>
        <begin position="45"/>
        <end position="130"/>
    </location>
</feature>
<evidence type="ECO:0000313" key="3">
    <source>
        <dbReference type="EMBL" id="GAA4610190.1"/>
    </source>
</evidence>
<proteinExistence type="predicted"/>
<reference evidence="4" key="1">
    <citation type="journal article" date="2019" name="Int. J. Syst. Evol. Microbiol.">
        <title>The Global Catalogue of Microorganisms (GCM) 10K type strain sequencing project: providing services to taxonomists for standard genome sequencing and annotation.</title>
        <authorList>
            <consortium name="The Broad Institute Genomics Platform"/>
            <consortium name="The Broad Institute Genome Sequencing Center for Infectious Disease"/>
            <person name="Wu L."/>
            <person name="Ma J."/>
        </authorList>
    </citation>
    <scope>NUCLEOTIDE SEQUENCE [LARGE SCALE GENOMIC DNA]</scope>
    <source>
        <strain evidence="4">JCM 17938</strain>
    </source>
</reference>
<feature type="compositionally biased region" description="Basic residues" evidence="1">
    <location>
        <begin position="1"/>
        <end position="11"/>
    </location>
</feature>
<dbReference type="EMBL" id="BAABHJ010000012">
    <property type="protein sequence ID" value="GAA4610190.1"/>
    <property type="molecule type" value="Genomic_DNA"/>
</dbReference>
<keyword evidence="4" id="KW-1185">Reference proteome</keyword>
<dbReference type="Proteomes" id="UP001500212">
    <property type="component" value="Unassembled WGS sequence"/>
</dbReference>
<dbReference type="Gene3D" id="3.30.450.180">
    <property type="match status" value="1"/>
</dbReference>
<dbReference type="InterPro" id="IPR041413">
    <property type="entry name" value="MLTR_LBD"/>
</dbReference>